<feature type="transmembrane region" description="Helical" evidence="1">
    <location>
        <begin position="7"/>
        <end position="27"/>
    </location>
</feature>
<gene>
    <name evidence="2" type="ORF">AM231_01415</name>
</gene>
<dbReference type="Gene3D" id="1.20.210.10">
    <property type="entry name" value="Cytochrome c oxidase-like, subunit I domain"/>
    <property type="match status" value="1"/>
</dbReference>
<protein>
    <recommendedName>
        <fullName evidence="4">Cytochrome c oxidase</fullName>
    </recommendedName>
</protein>
<evidence type="ECO:0000313" key="2">
    <source>
        <dbReference type="EMBL" id="KOR87926.1"/>
    </source>
</evidence>
<accession>A0A0M1P0E3</accession>
<dbReference type="InterPro" id="IPR036927">
    <property type="entry name" value="Cyt_c_oxase-like_su1_sf"/>
</dbReference>
<dbReference type="PATRIC" id="fig|1705565.3.peg.2133"/>
<dbReference type="SUPFAM" id="SSF81442">
    <property type="entry name" value="Cytochrome c oxidase subunit I-like"/>
    <property type="match status" value="1"/>
</dbReference>
<name>A0A0M1P0E3_9BACL</name>
<dbReference type="Proteomes" id="UP000036932">
    <property type="component" value="Unassembled WGS sequence"/>
</dbReference>
<dbReference type="AlphaFoldDB" id="A0A0M1P0E3"/>
<dbReference type="EMBL" id="LIUT01000001">
    <property type="protein sequence ID" value="KOR87926.1"/>
    <property type="molecule type" value="Genomic_DNA"/>
</dbReference>
<keyword evidence="1" id="KW-0812">Transmembrane</keyword>
<dbReference type="RefSeq" id="WP_054400983.1">
    <property type="nucleotide sequence ID" value="NZ_LIUT01000001.1"/>
</dbReference>
<evidence type="ECO:0008006" key="4">
    <source>
        <dbReference type="Google" id="ProtNLM"/>
    </source>
</evidence>
<comment type="caution">
    <text evidence="2">The sequence shown here is derived from an EMBL/GenBank/DDBJ whole genome shotgun (WGS) entry which is preliminary data.</text>
</comment>
<dbReference type="OrthoDB" id="2452746at2"/>
<keyword evidence="1" id="KW-1133">Transmembrane helix</keyword>
<proteinExistence type="predicted"/>
<feature type="transmembrane region" description="Helical" evidence="1">
    <location>
        <begin position="39"/>
        <end position="59"/>
    </location>
</feature>
<evidence type="ECO:0000256" key="1">
    <source>
        <dbReference type="SAM" id="Phobius"/>
    </source>
</evidence>
<keyword evidence="3" id="KW-1185">Reference proteome</keyword>
<evidence type="ECO:0000313" key="3">
    <source>
        <dbReference type="Proteomes" id="UP000036932"/>
    </source>
</evidence>
<keyword evidence="1" id="KW-0472">Membrane</keyword>
<organism evidence="2 3">
    <name type="scientific">Paenibacillus solani</name>
    <dbReference type="NCBI Taxonomy" id="1705565"/>
    <lineage>
        <taxon>Bacteria</taxon>
        <taxon>Bacillati</taxon>
        <taxon>Bacillota</taxon>
        <taxon>Bacilli</taxon>
        <taxon>Bacillales</taxon>
        <taxon>Paenibacillaceae</taxon>
        <taxon>Paenibacillus</taxon>
    </lineage>
</organism>
<feature type="transmembrane region" description="Helical" evidence="1">
    <location>
        <begin position="71"/>
        <end position="91"/>
    </location>
</feature>
<reference evidence="3" key="1">
    <citation type="submission" date="2015-08" db="EMBL/GenBank/DDBJ databases">
        <title>Genome sequencing project for genomic taxonomy and phylogenomics of Bacillus-like bacteria.</title>
        <authorList>
            <person name="Liu B."/>
            <person name="Wang J."/>
            <person name="Zhu Y."/>
            <person name="Liu G."/>
            <person name="Chen Q."/>
            <person name="Chen Z."/>
            <person name="Lan J."/>
            <person name="Che J."/>
            <person name="Ge C."/>
            <person name="Shi H."/>
            <person name="Pan Z."/>
            <person name="Liu X."/>
        </authorList>
    </citation>
    <scope>NUCLEOTIDE SEQUENCE [LARGE SCALE GENOMIC DNA]</scope>
    <source>
        <strain evidence="3">FJAT-22460</strain>
    </source>
</reference>
<sequence length="130" mass="14547">MLNYSKWLMRIAAIYTLIGALIGADMAGRSNYSMVAGHAHILVVGWLTLFAYGMFYYVFREKLSMKKTAALHFWTSILGGGVMPLGMLMYYQMQNTATLLAFILPASILLIAAALFIVILFFDKKLFSTV</sequence>
<feature type="transmembrane region" description="Helical" evidence="1">
    <location>
        <begin position="97"/>
        <end position="122"/>
    </location>
</feature>